<dbReference type="OrthoDB" id="3783044at2"/>
<keyword evidence="1" id="KW-0732">Signal</keyword>
<feature type="signal peptide" evidence="1">
    <location>
        <begin position="1"/>
        <end position="29"/>
    </location>
</feature>
<name>A0A5C4MGV4_9ACTN</name>
<evidence type="ECO:0000313" key="4">
    <source>
        <dbReference type="Proteomes" id="UP000306740"/>
    </source>
</evidence>
<dbReference type="AlphaFoldDB" id="A0A5C4MGV4"/>
<evidence type="ECO:0000256" key="1">
    <source>
        <dbReference type="SAM" id="SignalP"/>
    </source>
</evidence>
<dbReference type="RefSeq" id="WP_139086601.1">
    <property type="nucleotide sequence ID" value="NZ_VDFR01000082.1"/>
</dbReference>
<protein>
    <recommendedName>
        <fullName evidence="5">DUF4352 domain-containing protein</fullName>
    </recommendedName>
</protein>
<evidence type="ECO:0008006" key="5">
    <source>
        <dbReference type="Google" id="ProtNLM"/>
    </source>
</evidence>
<dbReference type="EMBL" id="VDFR01000169">
    <property type="protein sequence ID" value="TNC33484.1"/>
    <property type="molecule type" value="Genomic_DNA"/>
</dbReference>
<dbReference type="Proteomes" id="UP000306740">
    <property type="component" value="Unassembled WGS sequence"/>
</dbReference>
<proteinExistence type="predicted"/>
<sequence>MTGSRTGRRAAVVALAGAVVLTLGGCSGADEKPSGGSATSTSAVDVPDGVTLTEAGAEVAVGKPATVGYPVGEAASALTVTVSSVKAGRASDLSGYVLDAATAASTPYYVSVDVRNDGPDPLGGAAVPVYGFDSTKTYFPPTTFAGEPFERCPGGALPKTFDKGATAKACFVLLVPEGAKLTAVQLRTEDLSKPVSWPVP</sequence>
<evidence type="ECO:0000313" key="3">
    <source>
        <dbReference type="EMBL" id="TNC43215.1"/>
    </source>
</evidence>
<evidence type="ECO:0000313" key="2">
    <source>
        <dbReference type="EMBL" id="TNC33484.1"/>
    </source>
</evidence>
<accession>A0A5C4MGV4</accession>
<comment type="caution">
    <text evidence="3">The sequence shown here is derived from an EMBL/GenBank/DDBJ whole genome shotgun (WGS) entry which is preliminary data.</text>
</comment>
<dbReference type="EMBL" id="VDFR01000082">
    <property type="protein sequence ID" value="TNC43215.1"/>
    <property type="molecule type" value="Genomic_DNA"/>
</dbReference>
<organism evidence="3 4">
    <name type="scientific">Mumia zhuanghuii</name>
    <dbReference type="NCBI Taxonomy" id="2585211"/>
    <lineage>
        <taxon>Bacteria</taxon>
        <taxon>Bacillati</taxon>
        <taxon>Actinomycetota</taxon>
        <taxon>Actinomycetes</taxon>
        <taxon>Propionibacteriales</taxon>
        <taxon>Nocardioidaceae</taxon>
        <taxon>Mumia</taxon>
    </lineage>
</organism>
<dbReference type="PROSITE" id="PS51257">
    <property type="entry name" value="PROKAR_LIPOPROTEIN"/>
    <property type="match status" value="1"/>
</dbReference>
<gene>
    <name evidence="3" type="ORF">FHE65_18750</name>
    <name evidence="2" type="ORF">FHE65_28760</name>
</gene>
<reference evidence="3 4" key="1">
    <citation type="submission" date="2019-05" db="EMBL/GenBank/DDBJ databases">
        <title>Mumia sp. nov., isolated from the intestinal contents of plateau pika (Ochotona curzoniae) in the Qinghai-Tibet plateau of China.</title>
        <authorList>
            <person name="Tian Z."/>
        </authorList>
    </citation>
    <scope>NUCLEOTIDE SEQUENCE [LARGE SCALE GENOMIC DNA]</scope>
    <source>
        <strain evidence="4">527</strain>
        <strain evidence="3">Z527</strain>
    </source>
</reference>
<feature type="chain" id="PRO_5036366915" description="DUF4352 domain-containing protein" evidence="1">
    <location>
        <begin position="30"/>
        <end position="200"/>
    </location>
</feature>